<dbReference type="PATRIC" id="fig|172044.3.peg.3038"/>
<proteinExistence type="predicted"/>
<sequence length="84" mass="8730">MVVPAFGEALDNLAHILVGEQCSATLLATPTASASAVIVAIVLDGAKWQVRGLAALWAIASMAETAILVGETGFLTYFFRALSH</sequence>
<feature type="transmembrane region" description="Helical" evidence="1">
    <location>
        <begin position="55"/>
        <end position="79"/>
    </location>
</feature>
<dbReference type="Proteomes" id="UP000073923">
    <property type="component" value="Unassembled WGS sequence"/>
</dbReference>
<feature type="transmembrane region" description="Helical" evidence="1">
    <location>
        <begin position="24"/>
        <end position="43"/>
    </location>
</feature>
<protein>
    <submittedName>
        <fullName evidence="2">Uncharacterized protein</fullName>
    </submittedName>
</protein>
<keyword evidence="1" id="KW-1133">Transmembrane helix</keyword>
<keyword evidence="1" id="KW-0472">Membrane</keyword>
<evidence type="ECO:0000313" key="2">
    <source>
        <dbReference type="EMBL" id="KTT96745.1"/>
    </source>
</evidence>
<reference evidence="2 3" key="1">
    <citation type="journal article" date="2016" name="Front. Microbiol.">
        <title>Genomic Resource of Rice Seed Associated Bacteria.</title>
        <authorList>
            <person name="Midha S."/>
            <person name="Bansal K."/>
            <person name="Sharma S."/>
            <person name="Kumar N."/>
            <person name="Patil P.P."/>
            <person name="Chaudhry V."/>
            <person name="Patil P.B."/>
        </authorList>
    </citation>
    <scope>NUCLEOTIDE SEQUENCE [LARGE SCALE GENOMIC DNA]</scope>
    <source>
        <strain evidence="2 3">NS355</strain>
    </source>
</reference>
<keyword evidence="1" id="KW-0812">Transmembrane</keyword>
<comment type="caution">
    <text evidence="2">The sequence shown here is derived from an EMBL/GenBank/DDBJ whole genome shotgun (WGS) entry which is preliminary data.</text>
</comment>
<name>A0A147INR5_9SPHN</name>
<dbReference type="EMBL" id="LDTF01000077">
    <property type="protein sequence ID" value="KTT96745.1"/>
    <property type="molecule type" value="Genomic_DNA"/>
</dbReference>
<evidence type="ECO:0000256" key="1">
    <source>
        <dbReference type="SAM" id="Phobius"/>
    </source>
</evidence>
<dbReference type="AlphaFoldDB" id="A0A147INR5"/>
<evidence type="ECO:0000313" key="3">
    <source>
        <dbReference type="Proteomes" id="UP000073923"/>
    </source>
</evidence>
<organism evidence="2 3">
    <name type="scientific">Sphingomonas yabuuchiae</name>
    <dbReference type="NCBI Taxonomy" id="172044"/>
    <lineage>
        <taxon>Bacteria</taxon>
        <taxon>Pseudomonadati</taxon>
        <taxon>Pseudomonadota</taxon>
        <taxon>Alphaproteobacteria</taxon>
        <taxon>Sphingomonadales</taxon>
        <taxon>Sphingomonadaceae</taxon>
        <taxon>Sphingomonas</taxon>
    </lineage>
</organism>
<accession>A0A147INR5</accession>
<gene>
    <name evidence="2" type="ORF">NS355_13480</name>
</gene>